<feature type="transmembrane region" description="Helical" evidence="1">
    <location>
        <begin position="472"/>
        <end position="496"/>
    </location>
</feature>
<keyword evidence="1" id="KW-0812">Transmembrane</keyword>
<comment type="caution">
    <text evidence="2">The sequence shown here is derived from an EMBL/GenBank/DDBJ whole genome shotgun (WGS) entry which is preliminary data.</text>
</comment>
<proteinExistence type="predicted"/>
<gene>
    <name evidence="2" type="ORF">GXW71_02855</name>
</gene>
<protein>
    <submittedName>
        <fullName evidence="2">PepSY domain-containing protein</fullName>
    </submittedName>
</protein>
<feature type="transmembrane region" description="Helical" evidence="1">
    <location>
        <begin position="441"/>
        <end position="460"/>
    </location>
</feature>
<organism evidence="2 3">
    <name type="scientific">Plastoroseomonas hellenica</name>
    <dbReference type="NCBI Taxonomy" id="2687306"/>
    <lineage>
        <taxon>Bacteria</taxon>
        <taxon>Pseudomonadati</taxon>
        <taxon>Pseudomonadota</taxon>
        <taxon>Alphaproteobacteria</taxon>
        <taxon>Acetobacterales</taxon>
        <taxon>Acetobacteraceae</taxon>
        <taxon>Plastoroseomonas</taxon>
    </lineage>
</organism>
<keyword evidence="3" id="KW-1185">Reference proteome</keyword>
<feature type="transmembrane region" description="Helical" evidence="1">
    <location>
        <begin position="12"/>
        <end position="36"/>
    </location>
</feature>
<evidence type="ECO:0000256" key="1">
    <source>
        <dbReference type="SAM" id="Phobius"/>
    </source>
</evidence>
<dbReference type="Pfam" id="PF03929">
    <property type="entry name" value="PepSY_TM"/>
    <property type="match status" value="1"/>
</dbReference>
<dbReference type="EMBL" id="JAAGBB010000003">
    <property type="protein sequence ID" value="MBR0663287.1"/>
    <property type="molecule type" value="Genomic_DNA"/>
</dbReference>
<name>A0ABS5ESL1_9PROT</name>
<keyword evidence="1" id="KW-0472">Membrane</keyword>
<accession>A0ABS5ESL1</accession>
<evidence type="ECO:0000313" key="3">
    <source>
        <dbReference type="Proteomes" id="UP001196870"/>
    </source>
</evidence>
<feature type="transmembrane region" description="Helical" evidence="1">
    <location>
        <begin position="180"/>
        <end position="209"/>
    </location>
</feature>
<dbReference type="PANTHER" id="PTHR34219">
    <property type="entry name" value="IRON-REGULATED INNER MEMBRANE PROTEIN-RELATED"/>
    <property type="match status" value="1"/>
</dbReference>
<feature type="transmembrane region" description="Helical" evidence="1">
    <location>
        <begin position="379"/>
        <end position="398"/>
    </location>
</feature>
<feature type="transmembrane region" description="Helical" evidence="1">
    <location>
        <begin position="410"/>
        <end position="429"/>
    </location>
</feature>
<reference evidence="3" key="1">
    <citation type="journal article" date="2021" name="Syst. Appl. Microbiol.">
        <title>Roseomonas hellenica sp. nov., isolated from roots of wild-growing Alkanna tinctoria.</title>
        <authorList>
            <person name="Rat A."/>
            <person name="Naranjo H.D."/>
            <person name="Lebbe L."/>
            <person name="Cnockaert M."/>
            <person name="Krigas N."/>
            <person name="Grigoriadou K."/>
            <person name="Maloupa E."/>
            <person name="Willems A."/>
        </authorList>
    </citation>
    <scope>NUCLEOTIDE SEQUENCE [LARGE SCALE GENOMIC DNA]</scope>
    <source>
        <strain evidence="3">LMG 31523</strain>
    </source>
</reference>
<dbReference type="RefSeq" id="WP_211850887.1">
    <property type="nucleotide sequence ID" value="NZ_JAAGBB010000003.1"/>
</dbReference>
<feature type="transmembrane region" description="Helical" evidence="1">
    <location>
        <begin position="138"/>
        <end position="159"/>
    </location>
</feature>
<sequence length="519" mass="57194">MKHGFRQSMAWLHTWSGLLVGWVLFAVFLTGTVSYFRPEISLWMRPELHGAAPNPRAAEVILAELQRRAPDVPSWNIQLPTAHNPVATAFWRDRTAERGFRLIQMDPRTGGELSARGTAGGDFFYAFHFQLYSMPPLWGRWIISFCAMFMLVAIVSGIVTHRRIFADFFTFRPRKGQRSWLDGHAILAVLALPYHLMITYTGLVTLMILTMPWAIMTNFDGQRQAFNAAVFGIEQPGPRSGQAAPLTPIMPLLDEASRRWQGGQVGRITVSNPGDANATILLAQRDSERLSVSRRTVIFDGTTGAFQSAREPDAPADETRGVMYGLHIGRFGDGAVRALLFLCGLMGTAMVATGTILWAVKQRQKAGALSRPGARLVEILNVGTIAGLPIAVAVFFLANRLLPVDLPQRAEWEVRCFFIAWGIAALHPLLRRHRRAWQEQLWTGAVLFLAVPLVNAATTHSHLGATLRAGNWVLAGVDLMLLVFGVLLGATARIVGRSRPAATPNRAAEGRRAMPALAE</sequence>
<feature type="transmembrane region" description="Helical" evidence="1">
    <location>
        <begin position="338"/>
        <end position="359"/>
    </location>
</feature>
<dbReference type="InterPro" id="IPR005625">
    <property type="entry name" value="PepSY-ass_TM"/>
</dbReference>
<keyword evidence="1" id="KW-1133">Transmembrane helix</keyword>
<dbReference type="PANTHER" id="PTHR34219:SF4">
    <property type="entry name" value="PEPSY DOMAIN-CONTAINING PROTEIN"/>
    <property type="match status" value="1"/>
</dbReference>
<evidence type="ECO:0000313" key="2">
    <source>
        <dbReference type="EMBL" id="MBR0663287.1"/>
    </source>
</evidence>
<dbReference type="Proteomes" id="UP001196870">
    <property type="component" value="Unassembled WGS sequence"/>
</dbReference>